<feature type="compositionally biased region" description="Low complexity" evidence="1">
    <location>
        <begin position="64"/>
        <end position="81"/>
    </location>
</feature>
<feature type="region of interest" description="Disordered" evidence="1">
    <location>
        <begin position="233"/>
        <end position="258"/>
    </location>
</feature>
<feature type="region of interest" description="Disordered" evidence="1">
    <location>
        <begin position="1771"/>
        <end position="1857"/>
    </location>
</feature>
<feature type="compositionally biased region" description="Basic and acidic residues" evidence="1">
    <location>
        <begin position="51"/>
        <end position="62"/>
    </location>
</feature>
<dbReference type="RefSeq" id="XP_067919343.1">
    <property type="nucleotide sequence ID" value="XM_068068680.1"/>
</dbReference>
<dbReference type="EMBL" id="MIGC01004813">
    <property type="protein sequence ID" value="PHJ17625.1"/>
    <property type="molecule type" value="Genomic_DNA"/>
</dbReference>
<feature type="compositionally biased region" description="Polar residues" evidence="1">
    <location>
        <begin position="1728"/>
        <end position="1738"/>
    </location>
</feature>
<feature type="region of interest" description="Disordered" evidence="1">
    <location>
        <begin position="662"/>
        <end position="686"/>
    </location>
</feature>
<keyword evidence="3" id="KW-1185">Reference proteome</keyword>
<feature type="region of interest" description="Disordered" evidence="1">
    <location>
        <begin position="1087"/>
        <end position="1114"/>
    </location>
</feature>
<feature type="compositionally biased region" description="Basic and acidic residues" evidence="1">
    <location>
        <begin position="815"/>
        <end position="831"/>
    </location>
</feature>
<feature type="compositionally biased region" description="Basic and acidic residues" evidence="1">
    <location>
        <begin position="895"/>
        <end position="916"/>
    </location>
</feature>
<feature type="region of interest" description="Disordered" evidence="1">
    <location>
        <begin position="1654"/>
        <end position="1738"/>
    </location>
</feature>
<name>A0A2C6KMA0_9APIC</name>
<evidence type="ECO:0000313" key="2">
    <source>
        <dbReference type="EMBL" id="PHJ17625.1"/>
    </source>
</evidence>
<dbReference type="Proteomes" id="UP000221165">
    <property type="component" value="Unassembled WGS sequence"/>
</dbReference>
<dbReference type="GeneID" id="94431891"/>
<reference evidence="2 3" key="1">
    <citation type="journal article" date="2017" name="Int. J. Parasitol.">
        <title>The genome of the protozoan parasite Cystoisospora suis and a reverse vaccinology approach to identify vaccine candidates.</title>
        <authorList>
            <person name="Palmieri N."/>
            <person name="Shrestha A."/>
            <person name="Ruttkowski B."/>
            <person name="Beck T."/>
            <person name="Vogl C."/>
            <person name="Tomley F."/>
            <person name="Blake D.P."/>
            <person name="Joachim A."/>
        </authorList>
    </citation>
    <scope>NUCLEOTIDE SEQUENCE [LARGE SCALE GENOMIC DNA]</scope>
    <source>
        <strain evidence="2 3">Wien I</strain>
    </source>
</reference>
<feature type="compositionally biased region" description="Basic and acidic residues" evidence="1">
    <location>
        <begin position="110"/>
        <end position="130"/>
    </location>
</feature>
<feature type="compositionally biased region" description="Low complexity" evidence="1">
    <location>
        <begin position="668"/>
        <end position="678"/>
    </location>
</feature>
<sequence>MLASSSASQGQDLPENHPANAVSHRRRTSLFTELGGQECGEESTTVTTHNTQEKHSRSKDYDVASPASSSSSRDTRLSLSPVLLSSRKTPAARAKETNSFPFSVLVQGEDQSKDQGVDIDRQEEGDEGRKLNDGVFGLCFPSSQFSWSDELRRRYSVWSVSEEDLNKNLPLTQLVQSPGGRPSRNETSVLSSPTRIDGSSQAAFRSSYNDGLKQKLKPSSPVVSLPCFSTKLGGSPRVQTPSKSVTQSQRKERWKGSPVPVVLSEGIRSCPRLGTSRQSRDVESVRITSYSAPPSITHGKGELQRWRIGVARRSYNTAASTSLFTRSPPLRSSSYRKRCLRRSDGPSRWHTGGTRDISCRETTTHRQATLQENEGVAFRKRSEGCLHGLGALSPKPERKLPRALFSASQNEEKPREALCKSSRFLLARDRTGTSVRQDVDRLQAGRSEDWTPPSRTIPCPGEREKVTRSPFKRSGLSAEEAEKLRFQDTLEPHVAFTYARRPEHSRSSPSGFLFQSARRGKARCVASPRGRSYDFEATDEEDEGLHLLRTAAASFHDAFNALSGAYRYQRRYTSQLEERIKQLEMIQNQQKARLDAFDAYTRAVYATTLSSTGSSKKHLASLVTSLHAFSYSRAFAPENCQLEKQGQVPVIGSLDRRRGTFRAEERLSGQMSSRSSPSGGSGGRMANEAQFLLSPCRPGSDENTRCLNQEYIKKRERGSNLERGACLLSPQLQGFLRRGVKSVSVCQKNTSGRLSSVVAGLGCPLSVGAGEPSDVPDTGKENDDLQEAGRSSRSSAEELHRRELLHCLTEKRLSPGNRLERGNDLRQTEKKKERKNMNGVEEGEEWKAIVIEGQTEVVLGEGSEAHSRTRETGPRRSVLTAEVCTAEVLSFGERVRGDRAREGTDIQGKDGERTDVTGDGTEGKSSVLEQEGREAPGGRATSESRGAEEEEETGKPNADGVDEKDRRVEAGAEDRQKCQLSHGRSAKRGGTVARPTTEKGNDSAGDVAATPQEPSALKGVRTNSPRSISGLRHQGDEYQKFVVDTLLAGRARVEGRVLQILFASSLLALRLGGASLSSFSFHGKVAGNSSKQVPPVKCSQPNQDDQRKTGSVQEEMKVQNGQYKEGRVTCGARPDQPLREIQISSEKKETMNLQLGTTHHVSPSGVTVKESESKGEKREEHSEGYRVSSGKQNKMTRTFSCANVTTDFQRQEPPADTHPFRRMPEFEDGYLQTRGDHGGWLVLLKVEAIDDEIPEGASPVRSSDEVESSLLVAPGHLSPSTSAANEQQYPLGSQVPSEDESLLPFSATSEHPEKQLRPISHSNVIMFGTESSQALSSRLPHVSASCEREVERRNQTPAHGCADGQHDFTSNDHLSRAFVSPVSPDVIAADDVTRSSSVACSGLISPGSTSEHLQRDEWRQHAEKIFPVCSLKDQRRETCAPTSFCSHNTPYLVWCLLHPEGVACSKCGGICSTCSSRHVGLPADAAKAVRSEDALSSFDNQTGGISTSLRLISYVPVELVDLEESESGSPRAPSEPDSSSLFSPTFFRKSACCRPLHPHTQVSCFSRSSRFPFVPRLTTSPSNASSVPLPFFSGSPSHDIALYWSSFSSHLTSYASGPLPFSVLPFLLYVRSCQVSDCLSLRRKRERVSAVLQPCTRDEGQPSPGIPPSPWQRVEEFSSGGEKEEKRRTELPQDFASGREDAEADSRVTKRRRTHRRGSEVLGVVSDKLTSPGTSVQTPAHEAQLDQLPRAQHVVETEALAENRAFDLQDRRHAGVKNRGRRTQEVNTGESKVIMEVNEDTREEGGSDRLAEQTPPTNGKKQCESPEEKSEEELREAEGEVVSVTDSDGGFECEPPVKMKVSLPSRRMLRKSAAGKTARLFPAPGAAFAAPDMEIVVSDEDKEENQKKKAHKGERPYRFVGNTEVGSLSFMR</sequence>
<feature type="compositionally biased region" description="Basic and acidic residues" evidence="1">
    <location>
        <begin position="961"/>
        <end position="977"/>
    </location>
</feature>
<feature type="compositionally biased region" description="Basic and acidic residues" evidence="1">
    <location>
        <begin position="1169"/>
        <end position="1184"/>
    </location>
</feature>
<feature type="region of interest" description="Disordered" evidence="1">
    <location>
        <begin position="1158"/>
        <end position="1192"/>
    </location>
</feature>
<dbReference type="VEuPathDB" id="ToxoDB:CSUI_008551"/>
<feature type="compositionally biased region" description="Polar residues" evidence="1">
    <location>
        <begin position="237"/>
        <end position="248"/>
    </location>
</feature>
<protein>
    <submittedName>
        <fullName evidence="2">Uncharacterized protein</fullName>
    </submittedName>
</protein>
<feature type="region of interest" description="Disordered" evidence="1">
    <location>
        <begin position="895"/>
        <end position="1032"/>
    </location>
</feature>
<feature type="non-terminal residue" evidence="2">
    <location>
        <position position="1932"/>
    </location>
</feature>
<accession>A0A2C6KMA0</accession>
<proteinExistence type="predicted"/>
<gene>
    <name evidence="2" type="ORF">CSUI_008551</name>
</gene>
<feature type="compositionally biased region" description="Polar residues" evidence="1">
    <location>
        <begin position="1278"/>
        <end position="1296"/>
    </location>
</feature>
<feature type="region of interest" description="Disordered" evidence="1">
    <location>
        <begin position="446"/>
        <end position="474"/>
    </location>
</feature>
<organism evidence="2 3">
    <name type="scientific">Cystoisospora suis</name>
    <dbReference type="NCBI Taxonomy" id="483139"/>
    <lineage>
        <taxon>Eukaryota</taxon>
        <taxon>Sar</taxon>
        <taxon>Alveolata</taxon>
        <taxon>Apicomplexa</taxon>
        <taxon>Conoidasida</taxon>
        <taxon>Coccidia</taxon>
        <taxon>Eucoccidiorida</taxon>
        <taxon>Eimeriorina</taxon>
        <taxon>Sarcocystidae</taxon>
        <taxon>Cystoisospora</taxon>
    </lineage>
</organism>
<feature type="region of interest" description="Disordered" evidence="1">
    <location>
        <begin position="815"/>
        <end position="840"/>
    </location>
</feature>
<feature type="region of interest" description="Disordered" evidence="1">
    <location>
        <begin position="1"/>
        <end position="81"/>
    </location>
</feature>
<feature type="region of interest" description="Disordered" evidence="1">
    <location>
        <begin position="170"/>
        <end position="221"/>
    </location>
</feature>
<feature type="compositionally biased region" description="Basic and acidic residues" evidence="1">
    <location>
        <begin position="1799"/>
        <end position="1811"/>
    </location>
</feature>
<feature type="region of interest" description="Disordered" evidence="1">
    <location>
        <begin position="1274"/>
        <end position="1301"/>
    </location>
</feature>
<evidence type="ECO:0000256" key="1">
    <source>
        <dbReference type="SAM" id="MobiDB-lite"/>
    </source>
</evidence>
<feature type="region of interest" description="Disordered" evidence="1">
    <location>
        <begin position="767"/>
        <end position="799"/>
    </location>
</feature>
<feature type="compositionally biased region" description="Polar residues" evidence="1">
    <location>
        <begin position="1"/>
        <end position="11"/>
    </location>
</feature>
<evidence type="ECO:0000313" key="3">
    <source>
        <dbReference type="Proteomes" id="UP000221165"/>
    </source>
</evidence>
<feature type="compositionally biased region" description="Basic and acidic residues" evidence="1">
    <location>
        <begin position="1673"/>
        <end position="1708"/>
    </location>
</feature>
<feature type="region of interest" description="Disordered" evidence="1">
    <location>
        <begin position="107"/>
        <end position="130"/>
    </location>
</feature>
<feature type="compositionally biased region" description="Polar residues" evidence="1">
    <location>
        <begin position="185"/>
        <end position="209"/>
    </location>
</feature>
<comment type="caution">
    <text evidence="2">The sequence shown here is derived from an EMBL/GenBank/DDBJ whole genome shotgun (WGS) entry which is preliminary data.</text>
</comment>